<evidence type="ECO:0008006" key="3">
    <source>
        <dbReference type="Google" id="ProtNLM"/>
    </source>
</evidence>
<dbReference type="KEGG" id="mpq:ABA45_08600"/>
<dbReference type="RefSeq" id="WP_048385359.1">
    <property type="nucleotide sequence ID" value="NZ_CP011494.1"/>
</dbReference>
<dbReference type="InterPro" id="IPR036685">
    <property type="entry name" value="YehU-like_sf"/>
</dbReference>
<dbReference type="EMBL" id="CP011494">
    <property type="protein sequence ID" value="AKO52472.1"/>
    <property type="molecule type" value="Genomic_DNA"/>
</dbReference>
<evidence type="ECO:0000313" key="2">
    <source>
        <dbReference type="Proteomes" id="UP000036406"/>
    </source>
</evidence>
<evidence type="ECO:0000313" key="1">
    <source>
        <dbReference type="EMBL" id="AKO52472.1"/>
    </source>
</evidence>
<gene>
    <name evidence="1" type="ORF">ABA45_08600</name>
</gene>
<dbReference type="PATRIC" id="fig|330734.3.peg.1806"/>
<proteinExistence type="predicted"/>
<name>A0A0H4IBP1_9GAMM</name>
<reference evidence="1 2" key="1">
    <citation type="submission" date="2015-05" db="EMBL/GenBank/DDBJ databases">
        <title>Complete genome of Marinobacter psychrophilus strain 20041T isolated from sea-ice of the Canadian Basin.</title>
        <authorList>
            <person name="Song L."/>
            <person name="Ren L."/>
            <person name="Yu Y."/>
            <person name="Wang X."/>
        </authorList>
    </citation>
    <scope>NUCLEOTIDE SEQUENCE [LARGE SCALE GENOMIC DNA]</scope>
    <source>
        <strain evidence="1 2">20041</strain>
    </source>
</reference>
<dbReference type="AlphaFoldDB" id="A0A0H4IBP1"/>
<protein>
    <recommendedName>
        <fullName evidence="3">YheU family protein</fullName>
    </recommendedName>
</protein>
<keyword evidence="2" id="KW-1185">Reference proteome</keyword>
<accession>A0A0H4IBP1</accession>
<dbReference type="Gene3D" id="1.10.10.610">
    <property type="entry name" value="YehU-like"/>
    <property type="match status" value="1"/>
</dbReference>
<dbReference type="SUPFAM" id="SSF118001">
    <property type="entry name" value="YehU-like"/>
    <property type="match status" value="1"/>
</dbReference>
<sequence length="86" mass="9629">MNESLTTVSEQDPREELFIVPADLLADDQILGLVEEYCTRYHGLNDQENPLVEAGRVKTAVDKGELVVWFDPVTNTASLDRPQAQL</sequence>
<dbReference type="STRING" id="330734.ABA45_08600"/>
<organism evidence="1 2">
    <name type="scientific">Marinobacter psychrophilus</name>
    <dbReference type="NCBI Taxonomy" id="330734"/>
    <lineage>
        <taxon>Bacteria</taxon>
        <taxon>Pseudomonadati</taxon>
        <taxon>Pseudomonadota</taxon>
        <taxon>Gammaproteobacteria</taxon>
        <taxon>Pseudomonadales</taxon>
        <taxon>Marinobacteraceae</taxon>
        <taxon>Marinobacter</taxon>
    </lineage>
</organism>
<dbReference type="Proteomes" id="UP000036406">
    <property type="component" value="Chromosome"/>
</dbReference>